<dbReference type="AlphaFoldDB" id="A0A0C6G133"/>
<keyword evidence="1" id="KW-0812">Transmembrane</keyword>
<geneLocation type="plasmid" evidence="3">
    <name>pMaq22A_1p DNA</name>
</geneLocation>
<keyword evidence="2" id="KW-0614">Plasmid</keyword>
<proteinExistence type="predicted"/>
<name>A0A0C6G133_9HYPH</name>
<gene>
    <name evidence="2" type="ORF">Maq22A_1p36635</name>
</gene>
<keyword evidence="1" id="KW-0472">Membrane</keyword>
<dbReference type="PATRIC" id="fig|270351.10.peg.6604"/>
<evidence type="ECO:0000256" key="1">
    <source>
        <dbReference type="SAM" id="Phobius"/>
    </source>
</evidence>
<sequence>MPLFEADPSHPAGPYSSERLFEWAMAVMMIMIALTLAMPGDTLERAALRPIAALGATEENMATFYAVVGIARAFALYMNGHINNGRVFPSGAYIRAWCALFSAVVWGQLTLALFLDAFHANSPSLNIPVFGTLTMFELLSCYIARRDAVRRKDTLEGQIEDLKASAAASGLVLTRKPRAHKGEATDA</sequence>
<protein>
    <submittedName>
        <fullName evidence="2">Uncharacterized protein</fullName>
    </submittedName>
</protein>
<organism evidence="2 3">
    <name type="scientific">Methylobacterium aquaticum</name>
    <dbReference type="NCBI Taxonomy" id="270351"/>
    <lineage>
        <taxon>Bacteria</taxon>
        <taxon>Pseudomonadati</taxon>
        <taxon>Pseudomonadota</taxon>
        <taxon>Alphaproteobacteria</taxon>
        <taxon>Hyphomicrobiales</taxon>
        <taxon>Methylobacteriaceae</taxon>
        <taxon>Methylobacterium</taxon>
    </lineage>
</organism>
<feature type="transmembrane region" description="Helical" evidence="1">
    <location>
        <begin position="20"/>
        <end position="40"/>
    </location>
</feature>
<dbReference type="Proteomes" id="UP000061432">
    <property type="component" value="Plasmid pMaq22A_1p"/>
</dbReference>
<dbReference type="RefSeq" id="WP_063920170.1">
    <property type="nucleotide sequence ID" value="NZ_AP014705.1"/>
</dbReference>
<keyword evidence="1" id="KW-1133">Transmembrane helix</keyword>
<dbReference type="EMBL" id="AP014705">
    <property type="protein sequence ID" value="BAQ49525.1"/>
    <property type="molecule type" value="Genomic_DNA"/>
</dbReference>
<reference evidence="2 3" key="1">
    <citation type="journal article" date="2015" name="Genome Announc.">
        <title>Complete Genome Sequence of Methylobacterium aquaticum Strain 22A, Isolated from Racomitrium japonicum Moss.</title>
        <authorList>
            <person name="Tani A."/>
            <person name="Ogura Y."/>
            <person name="Hayashi T."/>
            <person name="Kimbara K."/>
        </authorList>
    </citation>
    <scope>NUCLEOTIDE SEQUENCE [LARGE SCALE GENOMIC DNA]</scope>
    <source>
        <strain evidence="2 3">MA-22A</strain>
        <plasmid evidence="3">Plasmid pMaq22A_1p DNA</plasmid>
    </source>
</reference>
<dbReference type="KEGG" id="maqu:Maq22A_1p36635"/>
<evidence type="ECO:0000313" key="2">
    <source>
        <dbReference type="EMBL" id="BAQ49525.1"/>
    </source>
</evidence>
<reference evidence="3" key="2">
    <citation type="submission" date="2015-01" db="EMBL/GenBank/DDBJ databases">
        <title>Complete genome sequence of Methylobacterium aquaticum strain 22A.</title>
        <authorList>
            <person name="Tani A."/>
            <person name="Ogura Y."/>
            <person name="Hayashi T."/>
        </authorList>
    </citation>
    <scope>NUCLEOTIDE SEQUENCE [LARGE SCALE GENOMIC DNA]</scope>
    <source>
        <strain evidence="3">MA-22A</strain>
        <plasmid evidence="3">Plasmid pMaq22A_1p DNA</plasmid>
    </source>
</reference>
<feature type="transmembrane region" description="Helical" evidence="1">
    <location>
        <begin position="127"/>
        <end position="144"/>
    </location>
</feature>
<evidence type="ECO:0000313" key="3">
    <source>
        <dbReference type="Proteomes" id="UP000061432"/>
    </source>
</evidence>
<feature type="transmembrane region" description="Helical" evidence="1">
    <location>
        <begin position="92"/>
        <end position="115"/>
    </location>
</feature>
<accession>A0A0C6G133</accession>